<dbReference type="GO" id="GO:0004559">
    <property type="term" value="F:alpha-mannosidase activity"/>
    <property type="evidence" value="ECO:0007669"/>
    <property type="project" value="InterPro"/>
</dbReference>
<comment type="similarity">
    <text evidence="1">Belongs to the glycosyl hydrolase 38 family.</text>
</comment>
<dbReference type="InterPro" id="IPR000602">
    <property type="entry name" value="Glyco_hydro_38_N"/>
</dbReference>
<dbReference type="InterPro" id="IPR011330">
    <property type="entry name" value="Glyco_hydro/deAcase_b/a-brl"/>
</dbReference>
<keyword evidence="4" id="KW-0326">Glycosidase</keyword>
<evidence type="ECO:0000256" key="3">
    <source>
        <dbReference type="ARBA" id="ARBA00022801"/>
    </source>
</evidence>
<accession>A0A9D1K1T2</accession>
<organism evidence="6 7">
    <name type="scientific">Candidatus Caccousia stercoris</name>
    <dbReference type="NCBI Taxonomy" id="2840723"/>
    <lineage>
        <taxon>Bacteria</taxon>
        <taxon>Bacillati</taxon>
        <taxon>Bacillota</taxon>
        <taxon>Clostridia</taxon>
        <taxon>Eubacteriales</taxon>
        <taxon>Oscillospiraceae</taxon>
        <taxon>Oscillospiraceae incertae sedis</taxon>
        <taxon>Candidatus Caccousia</taxon>
    </lineage>
</organism>
<evidence type="ECO:0000259" key="5">
    <source>
        <dbReference type="SMART" id="SM00872"/>
    </source>
</evidence>
<dbReference type="SMART" id="SM00872">
    <property type="entry name" value="Alpha-mann_mid"/>
    <property type="match status" value="1"/>
</dbReference>
<dbReference type="Pfam" id="PF01074">
    <property type="entry name" value="Glyco_hydro_38N"/>
    <property type="match status" value="1"/>
</dbReference>
<dbReference type="InterPro" id="IPR015341">
    <property type="entry name" value="Glyco_hydro_38_cen"/>
</dbReference>
<dbReference type="Pfam" id="PF07748">
    <property type="entry name" value="Glyco_hydro_38C"/>
    <property type="match status" value="1"/>
</dbReference>
<protein>
    <submittedName>
        <fullName evidence="6">Alpha-mannosidase</fullName>
    </submittedName>
</protein>
<keyword evidence="3" id="KW-0378">Hydrolase</keyword>
<comment type="caution">
    <text evidence="6">The sequence shown here is derived from an EMBL/GenBank/DDBJ whole genome shotgun (WGS) entry which is preliminary data.</text>
</comment>
<dbReference type="CDD" id="cd10789">
    <property type="entry name" value="GH38N_AMII_ER_cytosolic"/>
    <property type="match status" value="1"/>
</dbReference>
<dbReference type="SUPFAM" id="SSF74650">
    <property type="entry name" value="Galactose mutarotase-like"/>
    <property type="match status" value="1"/>
</dbReference>
<dbReference type="SUPFAM" id="SSF88688">
    <property type="entry name" value="Families 57/38 glycoside transferase middle domain"/>
    <property type="match status" value="1"/>
</dbReference>
<dbReference type="GO" id="GO:0006013">
    <property type="term" value="P:mannose metabolic process"/>
    <property type="evidence" value="ECO:0007669"/>
    <property type="project" value="InterPro"/>
</dbReference>
<dbReference type="Pfam" id="PF09261">
    <property type="entry name" value="Alpha-mann_mid"/>
    <property type="match status" value="1"/>
</dbReference>
<dbReference type="Gene3D" id="1.20.1270.50">
    <property type="entry name" value="Glycoside hydrolase family 38, central domain"/>
    <property type="match status" value="1"/>
</dbReference>
<evidence type="ECO:0000256" key="4">
    <source>
        <dbReference type="ARBA" id="ARBA00023295"/>
    </source>
</evidence>
<reference evidence="6" key="1">
    <citation type="submission" date="2020-10" db="EMBL/GenBank/DDBJ databases">
        <authorList>
            <person name="Gilroy R."/>
        </authorList>
    </citation>
    <scope>NUCLEOTIDE SEQUENCE</scope>
    <source>
        <strain evidence="6">6086</strain>
    </source>
</reference>
<dbReference type="InterPro" id="IPR028995">
    <property type="entry name" value="Glyco_hydro_57/38_cen_sf"/>
</dbReference>
<sequence length="811" mass="91971">MQKTILHMIGNSHIDPVWFWNWEEGMQEVKATLCSALDRMEEFPEFRFTGTSVLFFRWLERTAPDRFEELRRRVAEGRFELTGGWFLEPDCLLPHGESFVRQALYSQRYLKKTFGKICRIGSNVDSFGHSGTLPQILRKSGMDRYVFMRPRLETPVFRWRGNDGSEVTALSLPGEYTAWFRDKTVENIENTLARTKEWPQMACCYGVGNHGGGPTIDNIRTIQELADYNDKTELRFSTFGDFFDSLDTEALEVKTGSFEKVNAGCYSNDLEFKQQIRLAEKRLVAADTCLSLAALLRGRFAPEADEMESLWEGLLFNEFHDTMGGTCIREARDDCHRQVGAAAAGAGKVIALSVQDIANSLDTRGEGYPLLLVNPHSEAFDGLLDVEAEWFCQDELCLTDPKGNEVPCQRINTHAKVTHTTLGGRRRFLFEAKVPAGGYAVYRMHKTAPAEQIDRRHSPEGLSPYVLENEYVRACFDESTGLLCSLTEKETGYESLSGAAQWQVWTDQRDSWGGLQGRVYEDTGERFVLEAIERVEEGPLRCTVRAVYTHGPSRLTQLWRLGAHDRFLTVENDLVWNEPWHLLKMAFPCAGGTSFVRAEGAYGLMDREIADEAEYCMHRFADVRGKDGAGLCVANDSHYAFHCADGMFHLTAVRSPIWSQGNSPEWENPQDTYQYVSLGEHRFTLTLRPHAASLPVRELRVQADKTQGMIEYLADSWHSGAHREMERSLYGIDAQNVTISLIKRAEDGDGFVVRMLETEGMPCRAVLRLGDTETPLSFGPYELKTVKFEEKTTTFREVDLLEWDAETGKNA</sequence>
<dbReference type="PANTHER" id="PTHR46017">
    <property type="entry name" value="ALPHA-MANNOSIDASE 2C1"/>
    <property type="match status" value="1"/>
</dbReference>
<evidence type="ECO:0000256" key="2">
    <source>
        <dbReference type="ARBA" id="ARBA00022723"/>
    </source>
</evidence>
<dbReference type="GO" id="GO:0030246">
    <property type="term" value="F:carbohydrate binding"/>
    <property type="evidence" value="ECO:0007669"/>
    <property type="project" value="InterPro"/>
</dbReference>
<dbReference type="InterPro" id="IPR011682">
    <property type="entry name" value="Glyco_hydro_38_C"/>
</dbReference>
<dbReference type="Gene3D" id="2.70.98.30">
    <property type="entry name" value="Golgi alpha-mannosidase II, domain 4"/>
    <property type="match status" value="1"/>
</dbReference>
<reference evidence="6" key="2">
    <citation type="journal article" date="2021" name="PeerJ">
        <title>Extensive microbial diversity within the chicken gut microbiome revealed by metagenomics and culture.</title>
        <authorList>
            <person name="Gilroy R."/>
            <person name="Ravi A."/>
            <person name="Getino M."/>
            <person name="Pursley I."/>
            <person name="Horton D.L."/>
            <person name="Alikhan N.F."/>
            <person name="Baker D."/>
            <person name="Gharbi K."/>
            <person name="Hall N."/>
            <person name="Watson M."/>
            <person name="Adriaenssens E.M."/>
            <person name="Foster-Nyarko E."/>
            <person name="Jarju S."/>
            <person name="Secka A."/>
            <person name="Antonio M."/>
            <person name="Oren A."/>
            <person name="Chaudhuri R.R."/>
            <person name="La Ragione R."/>
            <person name="Hildebrand F."/>
            <person name="Pallen M.J."/>
        </authorList>
    </citation>
    <scope>NUCLEOTIDE SEQUENCE</scope>
    <source>
        <strain evidence="6">6086</strain>
    </source>
</reference>
<dbReference type="GO" id="GO:0046872">
    <property type="term" value="F:metal ion binding"/>
    <property type="evidence" value="ECO:0007669"/>
    <property type="project" value="UniProtKB-KW"/>
</dbReference>
<dbReference type="InterPro" id="IPR037094">
    <property type="entry name" value="Glyco_hydro_38_cen_sf"/>
</dbReference>
<proteinExistence type="inferred from homology"/>
<evidence type="ECO:0000256" key="1">
    <source>
        <dbReference type="ARBA" id="ARBA00009792"/>
    </source>
</evidence>
<dbReference type="Proteomes" id="UP000824141">
    <property type="component" value="Unassembled WGS sequence"/>
</dbReference>
<dbReference type="InterPro" id="IPR027291">
    <property type="entry name" value="Glyco_hydro_38_N_sf"/>
</dbReference>
<keyword evidence="2" id="KW-0479">Metal-binding</keyword>
<evidence type="ECO:0000313" key="7">
    <source>
        <dbReference type="Proteomes" id="UP000824141"/>
    </source>
</evidence>
<dbReference type="AlphaFoldDB" id="A0A9D1K1T2"/>
<dbReference type="SUPFAM" id="SSF88713">
    <property type="entry name" value="Glycoside hydrolase/deacetylase"/>
    <property type="match status" value="1"/>
</dbReference>
<dbReference type="EMBL" id="DVJM01000029">
    <property type="protein sequence ID" value="HIS78127.1"/>
    <property type="molecule type" value="Genomic_DNA"/>
</dbReference>
<dbReference type="PANTHER" id="PTHR46017:SF1">
    <property type="entry name" value="ALPHA-MANNOSIDASE 2C1"/>
    <property type="match status" value="1"/>
</dbReference>
<dbReference type="GO" id="GO:0009313">
    <property type="term" value="P:oligosaccharide catabolic process"/>
    <property type="evidence" value="ECO:0007669"/>
    <property type="project" value="TreeGrafter"/>
</dbReference>
<gene>
    <name evidence="6" type="ORF">IAD03_02040</name>
</gene>
<dbReference type="Gene3D" id="3.20.110.10">
    <property type="entry name" value="Glycoside hydrolase 38, N terminal domain"/>
    <property type="match status" value="1"/>
</dbReference>
<name>A0A9D1K1T2_9FIRM</name>
<feature type="domain" description="Glycoside hydrolase family 38 central" evidence="5">
    <location>
        <begin position="262"/>
        <end position="339"/>
    </location>
</feature>
<dbReference type="InterPro" id="IPR011013">
    <property type="entry name" value="Gal_mutarotase_sf_dom"/>
</dbReference>
<evidence type="ECO:0000313" key="6">
    <source>
        <dbReference type="EMBL" id="HIS78127.1"/>
    </source>
</evidence>